<accession>A0A7C5RJ10</accession>
<reference evidence="1" key="1">
    <citation type="journal article" date="2020" name="mSystems">
        <title>Genome- and Community-Level Interaction Insights into Carbon Utilization and Element Cycling Functions of Hydrothermarchaeota in Hydrothermal Sediment.</title>
        <authorList>
            <person name="Zhou Z."/>
            <person name="Liu Y."/>
            <person name="Xu W."/>
            <person name="Pan J."/>
            <person name="Luo Z.H."/>
            <person name="Li M."/>
        </authorList>
    </citation>
    <scope>NUCLEOTIDE SEQUENCE [LARGE SCALE GENOMIC DNA]</scope>
    <source>
        <strain evidence="1">SpSt-609</strain>
    </source>
</reference>
<comment type="caution">
    <text evidence="1">The sequence shown here is derived from an EMBL/GenBank/DDBJ whole genome shotgun (WGS) entry which is preliminary data.</text>
</comment>
<sequence>MKRLGTLLFTILAVAVIFADIFTNSLVNASDPGNAVAQTYYFRASALQCCSNRFYTGVEGHISGFGLNLSAGTILSFDNGNWTFAKELYIAAGVNLGKLYMGISAKTDPSNIFNPASYSELKVGAGLISTRKTEKLVNSWSRFELSYIPKTLLEIKNGRISIVENPDWLEAQLRLKLESYENGYFYFHFLLKSIKSALEGTFDYEFALALPLSNLLYVGLSQKEGNWVFGGGVSFPFFNASISYGSERLYWKVTAQF</sequence>
<dbReference type="EMBL" id="DSZY01000031">
    <property type="protein sequence ID" value="HGU40955.1"/>
    <property type="molecule type" value="Genomic_DNA"/>
</dbReference>
<organism evidence="1">
    <name type="scientific">Fervidobacterium thailandense</name>
    <dbReference type="NCBI Taxonomy" id="1008305"/>
    <lineage>
        <taxon>Bacteria</taxon>
        <taxon>Thermotogati</taxon>
        <taxon>Thermotogota</taxon>
        <taxon>Thermotogae</taxon>
        <taxon>Thermotogales</taxon>
        <taxon>Fervidobacteriaceae</taxon>
        <taxon>Fervidobacterium</taxon>
    </lineage>
</organism>
<dbReference type="AlphaFoldDB" id="A0A7C5RJ10"/>
<evidence type="ECO:0000313" key="1">
    <source>
        <dbReference type="EMBL" id="HGU40955.1"/>
    </source>
</evidence>
<gene>
    <name evidence="1" type="ORF">ENT77_07130</name>
</gene>
<protein>
    <submittedName>
        <fullName evidence="1">Uncharacterized protein</fullName>
    </submittedName>
</protein>
<name>A0A7C5RJ10_9BACT</name>
<proteinExistence type="predicted"/>